<evidence type="ECO:0000256" key="18">
    <source>
        <dbReference type="HAMAP-Rule" id="MF_01966"/>
    </source>
</evidence>
<keyword evidence="9 18" id="KW-0630">Potassium</keyword>
<comment type="caution">
    <text evidence="22">The sequence shown here is derived from an EMBL/GenBank/DDBJ whole genome shotgun (WGS) entry which is preliminary data.</text>
</comment>
<evidence type="ECO:0000259" key="20">
    <source>
        <dbReference type="PROSITE" id="PS51383"/>
    </source>
</evidence>
<evidence type="ECO:0000256" key="14">
    <source>
        <dbReference type="ARBA" id="ARBA00025153"/>
    </source>
</evidence>
<dbReference type="PATRIC" id="fig|36849.3.peg.3009"/>
<dbReference type="InterPro" id="IPR000631">
    <property type="entry name" value="CARKD"/>
</dbReference>
<evidence type="ECO:0000256" key="11">
    <source>
        <dbReference type="ARBA" id="ARBA00023235"/>
    </source>
</evidence>
<comment type="catalytic activity">
    <reaction evidence="2 18 19">
        <text>(6R)-NADPHX = (6S)-NADPHX</text>
        <dbReference type="Rhea" id="RHEA:32227"/>
        <dbReference type="ChEBI" id="CHEBI:64076"/>
        <dbReference type="ChEBI" id="CHEBI:64077"/>
        <dbReference type="EC" id="5.1.99.6"/>
    </reaction>
</comment>
<evidence type="ECO:0000256" key="15">
    <source>
        <dbReference type="ARBA" id="ARBA00048238"/>
    </source>
</evidence>
<keyword evidence="8 17" id="KW-0521">NADP</keyword>
<comment type="similarity">
    <text evidence="4 19">In the C-terminal section; belongs to the NnrD/CARKD family.</text>
</comment>
<protein>
    <recommendedName>
        <fullName evidence="19">Bifunctional NAD(P)H-hydrate repair enzyme</fullName>
    </recommendedName>
    <alternativeName>
        <fullName evidence="19">Nicotinamide nucleotide repair protein</fullName>
    </alternativeName>
    <domain>
        <recommendedName>
            <fullName evidence="19">ADP-dependent (S)-NAD(P)H-hydrate dehydratase</fullName>
            <ecNumber evidence="19">4.2.1.136</ecNumber>
        </recommendedName>
        <alternativeName>
            <fullName evidence="19">ADP-dependent NAD(P)HX dehydratase</fullName>
        </alternativeName>
    </domain>
    <domain>
        <recommendedName>
            <fullName evidence="19">NAD(P)H-hydrate epimerase</fullName>
            <ecNumber evidence="19">5.1.99.6</ecNumber>
        </recommendedName>
    </domain>
</protein>
<comment type="catalytic activity">
    <reaction evidence="1 18 19">
        <text>(6R)-NADHX = (6S)-NADHX</text>
        <dbReference type="Rhea" id="RHEA:32215"/>
        <dbReference type="ChEBI" id="CHEBI:64074"/>
        <dbReference type="ChEBI" id="CHEBI:64075"/>
        <dbReference type="EC" id="5.1.99.6"/>
    </reaction>
</comment>
<feature type="domain" description="YjeF N-terminal" evidence="21">
    <location>
        <begin position="9"/>
        <end position="220"/>
    </location>
</feature>
<dbReference type="InterPro" id="IPR004443">
    <property type="entry name" value="YjeF_N_dom"/>
</dbReference>
<dbReference type="GO" id="GO:0052855">
    <property type="term" value="F:ADP-dependent NAD(P)H-hydrate dehydratase activity"/>
    <property type="evidence" value="ECO:0007669"/>
    <property type="project" value="UniProtKB-UniRule"/>
</dbReference>
<dbReference type="HAMAP" id="MF_01965">
    <property type="entry name" value="NADHX_dehydratase"/>
    <property type="match status" value="1"/>
</dbReference>
<comment type="cofactor">
    <cofactor evidence="17">
        <name>Mg(2+)</name>
        <dbReference type="ChEBI" id="CHEBI:18420"/>
    </cofactor>
</comment>
<feature type="binding site" evidence="18">
    <location>
        <begin position="59"/>
        <end position="63"/>
    </location>
    <ligand>
        <name>(6S)-NADPHX</name>
        <dbReference type="ChEBI" id="CHEBI:64076"/>
    </ligand>
</feature>
<dbReference type="PANTHER" id="PTHR12592:SF0">
    <property type="entry name" value="ATP-DEPENDENT (S)-NAD(P)H-HYDRATE DEHYDRATASE"/>
    <property type="match status" value="1"/>
</dbReference>
<evidence type="ECO:0000259" key="21">
    <source>
        <dbReference type="PROSITE" id="PS51385"/>
    </source>
</evidence>
<dbReference type="PROSITE" id="PS51385">
    <property type="entry name" value="YJEF_N"/>
    <property type="match status" value="1"/>
</dbReference>
<dbReference type="AlphaFoldDB" id="A0A0P8W5Z2"/>
<evidence type="ECO:0000256" key="3">
    <source>
        <dbReference type="ARBA" id="ARBA00006001"/>
    </source>
</evidence>
<comment type="cofactor">
    <cofactor evidence="18 19">
        <name>K(+)</name>
        <dbReference type="ChEBI" id="CHEBI:29103"/>
    </cofactor>
    <text evidence="18 19">Binds 1 potassium ion per subunit.</text>
</comment>
<dbReference type="NCBIfam" id="TIGR00197">
    <property type="entry name" value="yjeF_nterm"/>
    <property type="match status" value="1"/>
</dbReference>
<dbReference type="GO" id="GO:0046872">
    <property type="term" value="F:metal ion binding"/>
    <property type="evidence" value="ECO:0007669"/>
    <property type="project" value="UniProtKB-UniRule"/>
</dbReference>
<feature type="binding site" evidence="18">
    <location>
        <position position="145"/>
    </location>
    <ligand>
        <name>(6S)-NADPHX</name>
        <dbReference type="ChEBI" id="CHEBI:64076"/>
    </ligand>
</feature>
<dbReference type="FunFam" id="3.40.50.10260:FF:000003">
    <property type="entry name" value="Multifunctional fusion protein"/>
    <property type="match status" value="1"/>
</dbReference>
<feature type="binding site" evidence="18">
    <location>
        <position position="163"/>
    </location>
    <ligand>
        <name>(6S)-NADPHX</name>
        <dbReference type="ChEBI" id="CHEBI:64076"/>
    </ligand>
</feature>
<keyword evidence="13" id="KW-0511">Multifunctional enzyme</keyword>
<dbReference type="EC" id="5.1.99.6" evidence="19"/>
<dbReference type="InterPro" id="IPR017953">
    <property type="entry name" value="Carbohydrate_kinase_pred_CS"/>
</dbReference>
<evidence type="ECO:0000256" key="5">
    <source>
        <dbReference type="ARBA" id="ARBA00022723"/>
    </source>
</evidence>
<keyword evidence="10 17" id="KW-0520">NAD</keyword>
<keyword evidence="12 17" id="KW-0456">Lyase</keyword>
<evidence type="ECO:0000256" key="19">
    <source>
        <dbReference type="PIRNR" id="PIRNR017184"/>
    </source>
</evidence>
<dbReference type="HAMAP" id="MF_01966">
    <property type="entry name" value="NADHX_epimerase"/>
    <property type="match status" value="1"/>
</dbReference>
<dbReference type="Pfam" id="PF01256">
    <property type="entry name" value="Carb_kinase"/>
    <property type="match status" value="1"/>
</dbReference>
<comment type="function">
    <text evidence="17">Catalyzes the dehydration of the S-form of NAD(P)HX at the expense of ADP, which is converted to AMP. Together with NAD(P)HX epimerase, which catalyzes the epimerization of the S- and R-forms, the enzyme allows the repair of both epimers of NAD(P)HX, a damaged form of NAD(P)H that is a result of enzymatic or heat-dependent hydration.</text>
</comment>
<keyword evidence="11 18" id="KW-0413">Isomerase</keyword>
<dbReference type="STRING" id="36849.OXPF_28450"/>
<dbReference type="GO" id="GO:0110051">
    <property type="term" value="P:metabolite repair"/>
    <property type="evidence" value="ECO:0007669"/>
    <property type="project" value="TreeGrafter"/>
</dbReference>
<comment type="similarity">
    <text evidence="17">Belongs to the NnrD/CARKD family.</text>
</comment>
<evidence type="ECO:0000256" key="12">
    <source>
        <dbReference type="ARBA" id="ARBA00023239"/>
    </source>
</evidence>
<comment type="catalytic activity">
    <reaction evidence="16 17 19">
        <text>(6S)-NADPHX + ADP = AMP + phosphate + NADPH + H(+)</text>
        <dbReference type="Rhea" id="RHEA:32235"/>
        <dbReference type="ChEBI" id="CHEBI:15378"/>
        <dbReference type="ChEBI" id="CHEBI:43474"/>
        <dbReference type="ChEBI" id="CHEBI:57783"/>
        <dbReference type="ChEBI" id="CHEBI:64076"/>
        <dbReference type="ChEBI" id="CHEBI:456215"/>
        <dbReference type="ChEBI" id="CHEBI:456216"/>
        <dbReference type="EC" id="4.2.1.136"/>
    </reaction>
</comment>
<keyword evidence="7 17" id="KW-0067">ATP-binding</keyword>
<dbReference type="CDD" id="cd01171">
    <property type="entry name" value="YXKO-related"/>
    <property type="match status" value="1"/>
</dbReference>
<dbReference type="OrthoDB" id="9806925at2"/>
<dbReference type="NCBIfam" id="TIGR00196">
    <property type="entry name" value="yjeF_cterm"/>
    <property type="match status" value="1"/>
</dbReference>
<feature type="binding site" evidence="18">
    <location>
        <position position="130"/>
    </location>
    <ligand>
        <name>K(+)</name>
        <dbReference type="ChEBI" id="CHEBI:29103"/>
    </ligand>
</feature>
<proteinExistence type="inferred from homology"/>
<dbReference type="InterPro" id="IPR029056">
    <property type="entry name" value="Ribokinase-like"/>
</dbReference>
<comment type="subunit">
    <text evidence="17">Homotetramer.</text>
</comment>
<dbReference type="GO" id="GO:0005524">
    <property type="term" value="F:ATP binding"/>
    <property type="evidence" value="ECO:0007669"/>
    <property type="project" value="UniProtKB-UniRule"/>
</dbReference>
<evidence type="ECO:0000256" key="17">
    <source>
        <dbReference type="HAMAP-Rule" id="MF_01965"/>
    </source>
</evidence>
<dbReference type="InterPro" id="IPR030677">
    <property type="entry name" value="Nnr"/>
</dbReference>
<feature type="binding site" evidence="18">
    <location>
        <position position="166"/>
    </location>
    <ligand>
        <name>K(+)</name>
        <dbReference type="ChEBI" id="CHEBI:29103"/>
    </ligand>
</feature>
<dbReference type="EMBL" id="LKET01000039">
    <property type="protein sequence ID" value="KPU43404.1"/>
    <property type="molecule type" value="Genomic_DNA"/>
</dbReference>
<dbReference type="Gene3D" id="3.40.1190.20">
    <property type="match status" value="1"/>
</dbReference>
<dbReference type="PROSITE" id="PS51383">
    <property type="entry name" value="YJEF_C_3"/>
    <property type="match status" value="1"/>
</dbReference>
<evidence type="ECO:0000256" key="2">
    <source>
        <dbReference type="ARBA" id="ARBA00000909"/>
    </source>
</evidence>
<dbReference type="InterPro" id="IPR036652">
    <property type="entry name" value="YjeF_N_dom_sf"/>
</dbReference>
<feature type="binding site" evidence="17">
    <location>
        <position position="335"/>
    </location>
    <ligand>
        <name>(6S)-NADPHX</name>
        <dbReference type="ChEBI" id="CHEBI:64076"/>
    </ligand>
</feature>
<evidence type="ECO:0000256" key="7">
    <source>
        <dbReference type="ARBA" id="ARBA00022840"/>
    </source>
</evidence>
<comment type="similarity">
    <text evidence="18">Belongs to the NnrE/AIBP family.</text>
</comment>
<evidence type="ECO:0000256" key="4">
    <source>
        <dbReference type="ARBA" id="ARBA00009524"/>
    </source>
</evidence>
<dbReference type="PIRSF" id="PIRSF017184">
    <property type="entry name" value="Nnr"/>
    <property type="match status" value="1"/>
</dbReference>
<evidence type="ECO:0000256" key="6">
    <source>
        <dbReference type="ARBA" id="ARBA00022741"/>
    </source>
</evidence>
<evidence type="ECO:0000256" key="8">
    <source>
        <dbReference type="ARBA" id="ARBA00022857"/>
    </source>
</evidence>
<dbReference type="PANTHER" id="PTHR12592">
    <property type="entry name" value="ATP-DEPENDENT (S)-NAD(P)H-HYDRATE DEHYDRATASE FAMILY MEMBER"/>
    <property type="match status" value="1"/>
</dbReference>
<keyword evidence="6 17" id="KW-0547">Nucleotide-binding</keyword>
<feature type="binding site" evidence="17">
    <location>
        <position position="453"/>
    </location>
    <ligand>
        <name>(6S)-NADPHX</name>
        <dbReference type="ChEBI" id="CHEBI:64076"/>
    </ligand>
</feature>
<reference evidence="22 23" key="1">
    <citation type="submission" date="2015-09" db="EMBL/GenBank/DDBJ databases">
        <title>Genome sequence of Oxobacter pfennigii DSM 3222.</title>
        <authorList>
            <person name="Poehlein A."/>
            <person name="Bengelsdorf F.R."/>
            <person name="Schiel-Bengelsdorf B."/>
            <person name="Duerre P."/>
            <person name="Daniel R."/>
        </authorList>
    </citation>
    <scope>NUCLEOTIDE SEQUENCE [LARGE SCALE GENOMIC DNA]</scope>
    <source>
        <strain evidence="22 23">DSM 3222</strain>
    </source>
</reference>
<evidence type="ECO:0000256" key="1">
    <source>
        <dbReference type="ARBA" id="ARBA00000013"/>
    </source>
</evidence>
<sequence length="521" mass="55228">MKIADSKEMKAIDNYAIQNFGIPGIVLMENAAIKVAKHVLGAIFRLKGKRITLICGKGNNGGDGFAVARLLYVSGIKIDVYLIGNDKDIKGDALINYKILNNIGLKVTSIDAQNLAELYDNLKSCDIIIDAILGTGTRGEVTGLYKKSIDLINGSQAYVISVDIPSGIDADTGKILGTAVRADKTVTFVIPKIGLYTYPGAAFTGEIAVEDISIPCEAIEKQNISVNLLTPEYIKGLLPVRRKDTNKGSYGRAVIIGGSENMMGAPAMSGLAALKSGAGIVEVCVPQSIKERVAPVLMEAIVHGLDEKDGTISLSSLDKIKNIIKKASSLSIGPGISKSDDLKKLLFSLIEFSDIPLIIDADGLNILSEDTSILRKAKGQIIITPHPGEMSRLIGKSIDYIQINRTECAREFSSIYNVITLLKGTNTIIAQPSGEVYINPTGNPGMAKGGSGDVLTGIISSFAAMGLKPIGAVNAGVYIHGLAGDLASKELGEYGMKAGDIIEFIPAAIKSIMLYEVITKK</sequence>
<feature type="binding site" evidence="17">
    <location>
        <position position="265"/>
    </location>
    <ligand>
        <name>(6S)-NADPHX</name>
        <dbReference type="ChEBI" id="CHEBI:64076"/>
    </ligand>
</feature>
<name>A0A0P8W5Z2_9CLOT</name>
<dbReference type="SUPFAM" id="SSF53613">
    <property type="entry name" value="Ribokinase-like"/>
    <property type="match status" value="1"/>
</dbReference>
<dbReference type="GO" id="GO:0052856">
    <property type="term" value="F:NAD(P)HX epimerase activity"/>
    <property type="evidence" value="ECO:0007669"/>
    <property type="project" value="UniProtKB-UniRule"/>
</dbReference>
<organism evidence="22 23">
    <name type="scientific">Oxobacter pfennigii</name>
    <dbReference type="NCBI Taxonomy" id="36849"/>
    <lineage>
        <taxon>Bacteria</taxon>
        <taxon>Bacillati</taxon>
        <taxon>Bacillota</taxon>
        <taxon>Clostridia</taxon>
        <taxon>Eubacteriales</taxon>
        <taxon>Clostridiaceae</taxon>
        <taxon>Oxobacter</taxon>
    </lineage>
</organism>
<evidence type="ECO:0000256" key="13">
    <source>
        <dbReference type="ARBA" id="ARBA00023268"/>
    </source>
</evidence>
<feature type="domain" description="YjeF C-terminal" evidence="20">
    <location>
        <begin position="230"/>
        <end position="512"/>
    </location>
</feature>
<feature type="binding site" evidence="17">
    <location>
        <begin position="423"/>
        <end position="427"/>
    </location>
    <ligand>
        <name>AMP</name>
        <dbReference type="ChEBI" id="CHEBI:456215"/>
    </ligand>
</feature>
<evidence type="ECO:0000313" key="23">
    <source>
        <dbReference type="Proteomes" id="UP000050326"/>
    </source>
</evidence>
<accession>A0A0P8W5Z2</accession>
<evidence type="ECO:0000313" key="22">
    <source>
        <dbReference type="EMBL" id="KPU43404.1"/>
    </source>
</evidence>
<feature type="binding site" evidence="18">
    <location>
        <begin position="134"/>
        <end position="140"/>
    </location>
    <ligand>
        <name>(6S)-NADPHX</name>
        <dbReference type="ChEBI" id="CHEBI:64076"/>
    </ligand>
</feature>
<evidence type="ECO:0000256" key="9">
    <source>
        <dbReference type="ARBA" id="ARBA00022958"/>
    </source>
</evidence>
<dbReference type="EC" id="4.2.1.136" evidence="19"/>
<comment type="similarity">
    <text evidence="3 19">In the N-terminal section; belongs to the NnrE/AIBP family.</text>
</comment>
<dbReference type="GO" id="GO:0046496">
    <property type="term" value="P:nicotinamide nucleotide metabolic process"/>
    <property type="evidence" value="ECO:0007669"/>
    <property type="project" value="UniProtKB-UniRule"/>
</dbReference>
<dbReference type="Gene3D" id="3.40.50.10260">
    <property type="entry name" value="YjeF N-terminal domain"/>
    <property type="match status" value="1"/>
</dbReference>
<evidence type="ECO:0000256" key="16">
    <source>
        <dbReference type="ARBA" id="ARBA00049209"/>
    </source>
</evidence>
<gene>
    <name evidence="22" type="primary">nnr</name>
    <name evidence="17" type="synonym">nnrD</name>
    <name evidence="18" type="synonym">nnrE</name>
    <name evidence="22" type="ORF">OXPF_28450</name>
</gene>
<dbReference type="PROSITE" id="PS01050">
    <property type="entry name" value="YJEF_C_2"/>
    <property type="match status" value="1"/>
</dbReference>
<feature type="binding site" evidence="17">
    <location>
        <position position="452"/>
    </location>
    <ligand>
        <name>AMP</name>
        <dbReference type="ChEBI" id="CHEBI:456215"/>
    </ligand>
</feature>
<dbReference type="Pfam" id="PF03853">
    <property type="entry name" value="YjeF_N"/>
    <property type="match status" value="1"/>
</dbReference>
<feature type="binding site" evidence="17">
    <location>
        <position position="386"/>
    </location>
    <ligand>
        <name>(6S)-NADPHX</name>
        <dbReference type="ChEBI" id="CHEBI:64076"/>
    </ligand>
</feature>
<dbReference type="Proteomes" id="UP000050326">
    <property type="component" value="Unassembled WGS sequence"/>
</dbReference>
<comment type="catalytic activity">
    <reaction evidence="15 17 19">
        <text>(6S)-NADHX + ADP = AMP + phosphate + NADH + H(+)</text>
        <dbReference type="Rhea" id="RHEA:32223"/>
        <dbReference type="ChEBI" id="CHEBI:15378"/>
        <dbReference type="ChEBI" id="CHEBI:43474"/>
        <dbReference type="ChEBI" id="CHEBI:57945"/>
        <dbReference type="ChEBI" id="CHEBI:64074"/>
        <dbReference type="ChEBI" id="CHEBI:456215"/>
        <dbReference type="ChEBI" id="CHEBI:456216"/>
        <dbReference type="EC" id="4.2.1.136"/>
    </reaction>
</comment>
<comment type="function">
    <text evidence="14 19">Bifunctional enzyme that catalyzes the epimerization of the S- and R-forms of NAD(P)HX and the dehydration of the S-form of NAD(P)HX at the expense of ADP, which is converted to AMP. This allows the repair of both epimers of NAD(P)HX, a damaged form of NAD(P)H that is a result of enzymatic or heat-dependent hydration.</text>
</comment>
<keyword evidence="5 18" id="KW-0479">Metal-binding</keyword>
<dbReference type="RefSeq" id="WP_054875851.1">
    <property type="nucleotide sequence ID" value="NZ_LKET01000039.1"/>
</dbReference>
<feature type="binding site" evidence="18">
    <location>
        <position position="60"/>
    </location>
    <ligand>
        <name>K(+)</name>
        <dbReference type="ChEBI" id="CHEBI:29103"/>
    </ligand>
</feature>
<keyword evidence="23" id="KW-1185">Reference proteome</keyword>
<comment type="function">
    <text evidence="18">Catalyzes the epimerization of the S- and R-forms of NAD(P)HX, a damaged form of NAD(P)H that is a result of enzymatic or heat-dependent hydration. This is a prerequisite for the S-specific NAD(P)H-hydrate dehydratase to allow the repair of both epimers of NAD(P)HX.</text>
</comment>
<dbReference type="SUPFAM" id="SSF64153">
    <property type="entry name" value="YjeF N-terminal domain-like"/>
    <property type="match status" value="1"/>
</dbReference>
<evidence type="ECO:0000256" key="10">
    <source>
        <dbReference type="ARBA" id="ARBA00023027"/>
    </source>
</evidence>